<protein>
    <submittedName>
        <fullName evidence="2">Str. FM013</fullName>
    </submittedName>
</protein>
<reference evidence="2 3" key="1">
    <citation type="journal article" date="2014" name="Nat. Commun.">
        <title>Multiple recent horizontal transfers of a large genomic region in cheese making fungi.</title>
        <authorList>
            <person name="Cheeseman K."/>
            <person name="Ropars J."/>
            <person name="Renault P."/>
            <person name="Dupont J."/>
            <person name="Gouzy J."/>
            <person name="Branca A."/>
            <person name="Abraham A.L."/>
            <person name="Ceppi M."/>
            <person name="Conseiller E."/>
            <person name="Debuchy R."/>
            <person name="Malagnac F."/>
            <person name="Goarin A."/>
            <person name="Silar P."/>
            <person name="Lacoste S."/>
            <person name="Sallet E."/>
            <person name="Bensimon A."/>
            <person name="Giraud T."/>
            <person name="Brygoo Y."/>
        </authorList>
    </citation>
    <scope>NUCLEOTIDE SEQUENCE [LARGE SCALE GENOMIC DNA]</scope>
    <source>
        <strain evidence="3">FM 013</strain>
    </source>
</reference>
<feature type="signal peptide" evidence="1">
    <location>
        <begin position="1"/>
        <end position="20"/>
    </location>
</feature>
<organism evidence="2 3">
    <name type="scientific">Penicillium camemberti (strain FM 013)</name>
    <dbReference type="NCBI Taxonomy" id="1429867"/>
    <lineage>
        <taxon>Eukaryota</taxon>
        <taxon>Fungi</taxon>
        <taxon>Dikarya</taxon>
        <taxon>Ascomycota</taxon>
        <taxon>Pezizomycotina</taxon>
        <taxon>Eurotiomycetes</taxon>
        <taxon>Eurotiomycetidae</taxon>
        <taxon>Eurotiales</taxon>
        <taxon>Aspergillaceae</taxon>
        <taxon>Penicillium</taxon>
    </lineage>
</organism>
<dbReference type="Proteomes" id="UP000053732">
    <property type="component" value="Unassembled WGS sequence"/>
</dbReference>
<gene>
    <name evidence="2" type="ORF">PCAMFM013_S002g000235</name>
</gene>
<evidence type="ECO:0000256" key="1">
    <source>
        <dbReference type="SAM" id="SignalP"/>
    </source>
</evidence>
<evidence type="ECO:0000313" key="3">
    <source>
        <dbReference type="Proteomes" id="UP000053732"/>
    </source>
</evidence>
<sequence length="68" mass="7676">MIVCFVVQIAIVIVMYTVNARENKRRDLVNPNGPEDQHATAVSLGLSDTTDEFSFSHKSFRPRGERPN</sequence>
<dbReference type="EMBL" id="HG793135">
    <property type="protein sequence ID" value="CRL18365.1"/>
    <property type="molecule type" value="Genomic_DNA"/>
</dbReference>
<feature type="chain" id="PRO_5005195196" evidence="1">
    <location>
        <begin position="21"/>
        <end position="68"/>
    </location>
</feature>
<dbReference type="AlphaFoldDB" id="A0A0G4NWE2"/>
<name>A0A0G4NWE2_PENC3</name>
<accession>A0A0G4NWE2</accession>
<keyword evidence="3" id="KW-1185">Reference proteome</keyword>
<keyword evidence="1" id="KW-0732">Signal</keyword>
<evidence type="ECO:0000313" key="2">
    <source>
        <dbReference type="EMBL" id="CRL18365.1"/>
    </source>
</evidence>
<proteinExistence type="predicted"/>